<keyword evidence="3" id="KW-1185">Reference proteome</keyword>
<dbReference type="CDD" id="cd22671">
    <property type="entry name" value="FHA_APTX-like"/>
    <property type="match status" value="1"/>
</dbReference>
<proteinExistence type="predicted"/>
<evidence type="ECO:0008006" key="4">
    <source>
        <dbReference type="Google" id="ProtNLM"/>
    </source>
</evidence>
<feature type="region of interest" description="Disordered" evidence="1">
    <location>
        <begin position="196"/>
        <end position="303"/>
    </location>
</feature>
<sequence>MEIVGEGDGATTALQNGREAVFGRGFGFNTNDRTVSRRHLAFEVHAEASQTEPRVSFEVLGKNPIWIWSKSVGKVRVFRRLEKGELVAGDCFCVSGKRPNWFFLRKFGVEEERKSGLEDESELAESLQSGFAVEDVDVSGIDPVKEFGFVVMGHEFEVYPKHKIRDVKSWDWFIEEPMKESDDDEFEKKVRGVKRKRRKGEEIDDDDYDEWTGEIEDEEELAVNMRKVSRPKYSTRSRDHSDKPQKDRKSSENSMQKKTYDDDADEDEETLGGFVVGDDDADQEEEEEEEEEEEFVEDDELDD</sequence>
<dbReference type="OrthoDB" id="688570at2759"/>
<name>A0A8K0MLN8_9ROSA</name>
<dbReference type="SUPFAM" id="SSF49879">
    <property type="entry name" value="SMAD/FHA domain"/>
    <property type="match status" value="1"/>
</dbReference>
<dbReference type="EMBL" id="VOIH02000003">
    <property type="protein sequence ID" value="KAF3450592.1"/>
    <property type="molecule type" value="Genomic_DNA"/>
</dbReference>
<dbReference type="AlphaFoldDB" id="A0A8K0MLN8"/>
<evidence type="ECO:0000256" key="1">
    <source>
        <dbReference type="SAM" id="MobiDB-lite"/>
    </source>
</evidence>
<accession>A0A8K0MLN8</accession>
<feature type="compositionally biased region" description="Basic and acidic residues" evidence="1">
    <location>
        <begin position="236"/>
        <end position="251"/>
    </location>
</feature>
<dbReference type="InterPro" id="IPR008984">
    <property type="entry name" value="SMAD_FHA_dom_sf"/>
</dbReference>
<organism evidence="2 3">
    <name type="scientific">Rhamnella rubrinervis</name>
    <dbReference type="NCBI Taxonomy" id="2594499"/>
    <lineage>
        <taxon>Eukaryota</taxon>
        <taxon>Viridiplantae</taxon>
        <taxon>Streptophyta</taxon>
        <taxon>Embryophyta</taxon>
        <taxon>Tracheophyta</taxon>
        <taxon>Spermatophyta</taxon>
        <taxon>Magnoliopsida</taxon>
        <taxon>eudicotyledons</taxon>
        <taxon>Gunneridae</taxon>
        <taxon>Pentapetalae</taxon>
        <taxon>rosids</taxon>
        <taxon>fabids</taxon>
        <taxon>Rosales</taxon>
        <taxon>Rhamnaceae</taxon>
        <taxon>rhamnoid group</taxon>
        <taxon>Rhamneae</taxon>
        <taxon>Rhamnella</taxon>
    </lineage>
</organism>
<comment type="caution">
    <text evidence="2">The sequence shown here is derived from an EMBL/GenBank/DDBJ whole genome shotgun (WGS) entry which is preliminary data.</text>
</comment>
<dbReference type="PANTHER" id="PTHR37733:SF1">
    <property type="entry name" value="SMAD_FHA DOMAIN-CONTAINING PROTEIN"/>
    <property type="match status" value="1"/>
</dbReference>
<gene>
    <name evidence="2" type="ORF">FNV43_RR06681</name>
</gene>
<reference evidence="2" key="1">
    <citation type="submission" date="2020-03" db="EMBL/GenBank/DDBJ databases">
        <title>A high-quality chromosome-level genome assembly of a woody plant with both climbing and erect habits, Rhamnella rubrinervis.</title>
        <authorList>
            <person name="Lu Z."/>
            <person name="Yang Y."/>
            <person name="Zhu X."/>
            <person name="Sun Y."/>
        </authorList>
    </citation>
    <scope>NUCLEOTIDE SEQUENCE</scope>
    <source>
        <strain evidence="2">BYM</strain>
        <tissue evidence="2">Leaf</tissue>
    </source>
</reference>
<dbReference type="PANTHER" id="PTHR37733">
    <property type="entry name" value="SMAD/FHA DOMAIN-CONTAINING PROTEIN"/>
    <property type="match status" value="1"/>
</dbReference>
<dbReference type="Gene3D" id="2.60.200.20">
    <property type="match status" value="1"/>
</dbReference>
<protein>
    <recommendedName>
        <fullName evidence="4">FHA domain-containing protein</fullName>
    </recommendedName>
</protein>
<dbReference type="Proteomes" id="UP000796880">
    <property type="component" value="Unassembled WGS sequence"/>
</dbReference>
<feature type="compositionally biased region" description="Acidic residues" evidence="1">
    <location>
        <begin position="202"/>
        <end position="221"/>
    </location>
</feature>
<evidence type="ECO:0000313" key="2">
    <source>
        <dbReference type="EMBL" id="KAF3450592.1"/>
    </source>
</evidence>
<feature type="compositionally biased region" description="Acidic residues" evidence="1">
    <location>
        <begin position="277"/>
        <end position="303"/>
    </location>
</feature>
<evidence type="ECO:0000313" key="3">
    <source>
        <dbReference type="Proteomes" id="UP000796880"/>
    </source>
</evidence>